<dbReference type="EMBL" id="CP035042">
    <property type="protein sequence ID" value="QHC49743.1"/>
    <property type="molecule type" value="Genomic_DNA"/>
</dbReference>
<sequence>MKSVVAIRHVAFEDLGIFEPILEEFGYRIRYLDPGLLGPDALEALDVDSPELMVVLGAPIGANDDALYPFLSAELDAIRHRLDSGRPLLGICLGAQMIARAMGGRVFRMPQKEIGFADVSLTRDGQEGPLRHVGNPDVVLHWHGDMFETPPGATRLAYSHACSHQAFAVGEQVLGLQFHLEVDPARIEPWLIGHAAELAAAEIDPVELREQAVRYGPGLKQRGQQVLREWLATTEAAYGIE</sequence>
<dbReference type="InterPro" id="IPR044992">
    <property type="entry name" value="ChyE-like"/>
</dbReference>
<dbReference type="CDD" id="cd01741">
    <property type="entry name" value="GATase1_1"/>
    <property type="match status" value="1"/>
</dbReference>
<dbReference type="OrthoDB" id="9813383at2"/>
<accession>A0A6I6SSK8</accession>
<dbReference type="RefSeq" id="WP_159551306.1">
    <property type="nucleotide sequence ID" value="NZ_CP035042.1"/>
</dbReference>
<name>A0A6I6SSK8_9GAMM</name>
<dbReference type="AlphaFoldDB" id="A0A6I6SSK8"/>
<keyword evidence="3" id="KW-1185">Reference proteome</keyword>
<reference evidence="2 3" key="1">
    <citation type="submission" date="2019-01" db="EMBL/GenBank/DDBJ databases">
        <title>Complete genome of a denitifying bacterium Halomons sp. BC-M4-5.</title>
        <authorList>
            <person name="Wang L."/>
            <person name="Shao Z."/>
        </authorList>
    </citation>
    <scope>NUCLEOTIDE SEQUENCE [LARGE SCALE GENOMIC DNA]</scope>
    <source>
        <strain evidence="2 3">BC-M4-5</strain>
    </source>
</reference>
<organism evidence="2 3">
    <name type="scientific">Billgrantia tianxiuensis</name>
    <dbReference type="NCBI Taxonomy" id="2497861"/>
    <lineage>
        <taxon>Bacteria</taxon>
        <taxon>Pseudomonadati</taxon>
        <taxon>Pseudomonadota</taxon>
        <taxon>Gammaproteobacteria</taxon>
        <taxon>Oceanospirillales</taxon>
        <taxon>Halomonadaceae</taxon>
        <taxon>Billgrantia</taxon>
    </lineage>
</organism>
<dbReference type="PANTHER" id="PTHR42695:SF5">
    <property type="entry name" value="GLUTAMINE AMIDOTRANSFERASE YLR126C-RELATED"/>
    <property type="match status" value="1"/>
</dbReference>
<dbReference type="GO" id="GO:0005829">
    <property type="term" value="C:cytosol"/>
    <property type="evidence" value="ECO:0007669"/>
    <property type="project" value="TreeGrafter"/>
</dbReference>
<dbReference type="InterPro" id="IPR017926">
    <property type="entry name" value="GATASE"/>
</dbReference>
<evidence type="ECO:0000313" key="2">
    <source>
        <dbReference type="EMBL" id="QHC49743.1"/>
    </source>
</evidence>
<proteinExistence type="predicted"/>
<dbReference type="SUPFAM" id="SSF52317">
    <property type="entry name" value="Class I glutamine amidotransferase-like"/>
    <property type="match status" value="1"/>
</dbReference>
<dbReference type="Gene3D" id="3.40.50.880">
    <property type="match status" value="1"/>
</dbReference>
<evidence type="ECO:0000313" key="3">
    <source>
        <dbReference type="Proteomes" id="UP000464013"/>
    </source>
</evidence>
<dbReference type="PROSITE" id="PS51273">
    <property type="entry name" value="GATASE_TYPE_1"/>
    <property type="match status" value="1"/>
</dbReference>
<dbReference type="InterPro" id="IPR029062">
    <property type="entry name" value="Class_I_gatase-like"/>
</dbReference>
<keyword evidence="2" id="KW-0808">Transferase</keyword>
<dbReference type="PANTHER" id="PTHR42695">
    <property type="entry name" value="GLUTAMINE AMIDOTRANSFERASE YLR126C-RELATED"/>
    <property type="match status" value="1"/>
</dbReference>
<keyword evidence="2" id="KW-0315">Glutamine amidotransferase</keyword>
<evidence type="ECO:0000259" key="1">
    <source>
        <dbReference type="Pfam" id="PF00117"/>
    </source>
</evidence>
<protein>
    <submittedName>
        <fullName evidence="2">Glutamine amidotransferase</fullName>
    </submittedName>
</protein>
<dbReference type="Proteomes" id="UP000464013">
    <property type="component" value="Chromosome"/>
</dbReference>
<feature type="domain" description="Glutamine amidotransferase" evidence="1">
    <location>
        <begin position="51"/>
        <end position="185"/>
    </location>
</feature>
<dbReference type="NCBIfam" id="NF005458">
    <property type="entry name" value="PRK07053.1"/>
    <property type="match status" value="1"/>
</dbReference>
<dbReference type="GO" id="GO:0016740">
    <property type="term" value="F:transferase activity"/>
    <property type="evidence" value="ECO:0007669"/>
    <property type="project" value="UniProtKB-KW"/>
</dbReference>
<dbReference type="Pfam" id="PF00117">
    <property type="entry name" value="GATase"/>
    <property type="match status" value="1"/>
</dbReference>
<gene>
    <name evidence="2" type="ORF">EKK97_09165</name>
</gene>
<dbReference type="KEGG" id="htx:EKK97_09165"/>